<dbReference type="AlphaFoldDB" id="A0A6N2C744"/>
<proteinExistence type="predicted"/>
<evidence type="ECO:0008006" key="2">
    <source>
        <dbReference type="Google" id="ProtNLM"/>
    </source>
</evidence>
<reference evidence="1" key="1">
    <citation type="submission" date="2019-05" db="EMBL/GenBank/DDBJ databases">
        <title>The de novo reference genome and transcriptome assemblies of the wild tomato species Solanum chilense.</title>
        <authorList>
            <person name="Stam R."/>
            <person name="Nosenko T."/>
            <person name="Hoerger A.C."/>
            <person name="Stephan W."/>
            <person name="Seidel M.A."/>
            <person name="Kuhn J.M.M."/>
            <person name="Haberer G."/>
            <person name="Tellier A."/>
        </authorList>
    </citation>
    <scope>NUCLEOTIDE SEQUENCE</scope>
    <source>
        <tissue evidence="1">Mature leaves</tissue>
    </source>
</reference>
<sequence length="151" mass="17082">MTIFRAGGRTLMHDIVAEVPGGSDSKRKVIEADNFVPYDQPTMYHLYNERWYRQDQLLRSTLIASLSTEVVSLVNADETSYDVWNNLCRMYAKPSRAQILSLKDSLTRATKGTQSMSAYLQHIKQLVTLNSTKTAITLDDVTLYVLNGFPS</sequence>
<evidence type="ECO:0000313" key="1">
    <source>
        <dbReference type="EMBL" id="TMX02419.1"/>
    </source>
</evidence>
<gene>
    <name evidence="1" type="ORF">EJD97_021653</name>
</gene>
<accession>A0A6N2C744</accession>
<name>A0A6N2C744_SOLCI</name>
<dbReference type="EMBL" id="RXGB01000667">
    <property type="protein sequence ID" value="TMX02419.1"/>
    <property type="molecule type" value="Genomic_DNA"/>
</dbReference>
<protein>
    <recommendedName>
        <fullName evidence="2">Retrotransposon gag domain-containing protein</fullName>
    </recommendedName>
</protein>
<feature type="non-terminal residue" evidence="1">
    <location>
        <position position="151"/>
    </location>
</feature>
<comment type="caution">
    <text evidence="1">The sequence shown here is derived from an EMBL/GenBank/DDBJ whole genome shotgun (WGS) entry which is preliminary data.</text>
</comment>
<dbReference type="PANTHER" id="PTHR47481:SF21">
    <property type="entry name" value="BASIC-LEUCINE ZIPPER TRANSCRIPTION FACTOR Q-RELATED"/>
    <property type="match status" value="1"/>
</dbReference>
<dbReference type="Pfam" id="PF14223">
    <property type="entry name" value="Retrotran_gag_2"/>
    <property type="match status" value="1"/>
</dbReference>
<organism evidence="1">
    <name type="scientific">Solanum chilense</name>
    <name type="common">Tomato</name>
    <name type="synonym">Lycopersicon chilense</name>
    <dbReference type="NCBI Taxonomy" id="4083"/>
    <lineage>
        <taxon>Eukaryota</taxon>
        <taxon>Viridiplantae</taxon>
        <taxon>Streptophyta</taxon>
        <taxon>Embryophyta</taxon>
        <taxon>Tracheophyta</taxon>
        <taxon>Spermatophyta</taxon>
        <taxon>Magnoliopsida</taxon>
        <taxon>eudicotyledons</taxon>
        <taxon>Gunneridae</taxon>
        <taxon>Pentapetalae</taxon>
        <taxon>asterids</taxon>
        <taxon>lamiids</taxon>
        <taxon>Solanales</taxon>
        <taxon>Solanaceae</taxon>
        <taxon>Solanoideae</taxon>
        <taxon>Solaneae</taxon>
        <taxon>Solanum</taxon>
        <taxon>Solanum subgen. Lycopersicon</taxon>
    </lineage>
</organism>
<dbReference type="PANTHER" id="PTHR47481">
    <property type="match status" value="1"/>
</dbReference>